<gene>
    <name evidence="3" type="ORF">SAMN06273572_102233</name>
</gene>
<evidence type="ECO:0000259" key="2">
    <source>
        <dbReference type="PROSITE" id="PS51278"/>
    </source>
</evidence>
<evidence type="ECO:0000256" key="1">
    <source>
        <dbReference type="ARBA" id="ARBA00022962"/>
    </source>
</evidence>
<keyword evidence="3" id="KW-0808">Transferase</keyword>
<dbReference type="AlphaFoldDB" id="A0A2C9CQC8"/>
<dbReference type="InterPro" id="IPR026869">
    <property type="entry name" value="EgtC-like"/>
</dbReference>
<dbReference type="CDD" id="cd01908">
    <property type="entry name" value="YafJ"/>
    <property type="match status" value="1"/>
</dbReference>
<dbReference type="SUPFAM" id="SSF56235">
    <property type="entry name" value="N-terminal nucleophile aminohydrolases (Ntn hydrolases)"/>
    <property type="match status" value="1"/>
</dbReference>
<dbReference type="OrthoDB" id="9804310at2"/>
<protein>
    <submittedName>
        <fullName evidence="3">Glutamine amidotransferase</fullName>
    </submittedName>
</protein>
<dbReference type="Gene3D" id="3.60.20.10">
    <property type="entry name" value="Glutamine Phosphoribosylpyrophosphate, subunit 1, domain 1"/>
    <property type="match status" value="1"/>
</dbReference>
<dbReference type="Pfam" id="PF13230">
    <property type="entry name" value="GATase_4"/>
    <property type="match status" value="1"/>
</dbReference>
<accession>A0A2C9CQC8</accession>
<dbReference type="InterPro" id="IPR017932">
    <property type="entry name" value="GATase_2_dom"/>
</dbReference>
<feature type="domain" description="Glutamine amidotransferase type-2" evidence="2">
    <location>
        <begin position="2"/>
        <end position="256"/>
    </location>
</feature>
<proteinExistence type="predicted"/>
<dbReference type="PANTHER" id="PTHR43187">
    <property type="entry name" value="GLUTAMINE AMIDOTRANSFERASE DUG3-RELATED"/>
    <property type="match status" value="1"/>
</dbReference>
<reference evidence="4" key="1">
    <citation type="submission" date="2017-09" db="EMBL/GenBank/DDBJ databases">
        <authorList>
            <person name="Varghese N."/>
            <person name="Submissions S."/>
        </authorList>
    </citation>
    <scope>NUCLEOTIDE SEQUENCE [LARGE SCALE GENOMIC DNA]</scope>
    <source>
        <strain evidence="4">C7</strain>
    </source>
</reference>
<evidence type="ECO:0000313" key="4">
    <source>
        <dbReference type="Proteomes" id="UP000220034"/>
    </source>
</evidence>
<dbReference type="InterPro" id="IPR029055">
    <property type="entry name" value="Ntn_hydrolases_N"/>
</dbReference>
<dbReference type="PANTHER" id="PTHR43187:SF1">
    <property type="entry name" value="GLUTAMINE AMIDOTRANSFERASE DUG3-RELATED"/>
    <property type="match status" value="1"/>
</dbReference>
<sequence length="256" mass="28008">MCRWAAWTGEPILLEELLSAPSNSLINQSRHACKAKTDVNADGFGVAWYGDQPFPGQYRDILPAWSDANLRSMAQHICSPLFLAHVRASTGTALSRENAHPFVHENWSFMHNGQVPGYAKVRQQIEGMIAPEHYASRQGSTDSEALFLLALGQGIEHDPLGAMARVVQMVSPLCGAGLRMTAAFSDGKRLFAVRYTNDAIAPSLFVRRNRQGWSVVSEPLDVEGEIWHEVPAGHAIVCDGTTLTQHPFCASSLRAA</sequence>
<dbReference type="Proteomes" id="UP000220034">
    <property type="component" value="Unassembled WGS sequence"/>
</dbReference>
<keyword evidence="4" id="KW-1185">Reference proteome</keyword>
<dbReference type="PROSITE" id="PS51278">
    <property type="entry name" value="GATASE_TYPE_2"/>
    <property type="match status" value="1"/>
</dbReference>
<dbReference type="RefSeq" id="WP_097929132.1">
    <property type="nucleotide sequence ID" value="NZ_OCTN01000002.1"/>
</dbReference>
<evidence type="ECO:0000313" key="3">
    <source>
        <dbReference type="EMBL" id="SOH93556.1"/>
    </source>
</evidence>
<name>A0A2C9CQC8_9RHOB</name>
<keyword evidence="1 3" id="KW-0315">Glutamine amidotransferase</keyword>
<dbReference type="GO" id="GO:0016740">
    <property type="term" value="F:transferase activity"/>
    <property type="evidence" value="ECO:0007669"/>
    <property type="project" value="UniProtKB-KW"/>
</dbReference>
<organism evidence="3 4">
    <name type="scientific">Pontivivens marinum</name>
    <dbReference type="NCBI Taxonomy" id="1690039"/>
    <lineage>
        <taxon>Bacteria</taxon>
        <taxon>Pseudomonadati</taxon>
        <taxon>Pseudomonadota</taxon>
        <taxon>Alphaproteobacteria</taxon>
        <taxon>Rhodobacterales</taxon>
        <taxon>Paracoccaceae</taxon>
        <taxon>Pontivivens</taxon>
    </lineage>
</organism>
<dbReference type="InterPro" id="IPR052373">
    <property type="entry name" value="Gamma-glu_amide_hydrolase"/>
</dbReference>
<dbReference type="EMBL" id="OCTN01000002">
    <property type="protein sequence ID" value="SOH93556.1"/>
    <property type="molecule type" value="Genomic_DNA"/>
</dbReference>